<dbReference type="GO" id="GO:0003677">
    <property type="term" value="F:DNA binding"/>
    <property type="evidence" value="ECO:0007669"/>
    <property type="project" value="UniProtKB-KW"/>
</dbReference>
<comment type="caution">
    <text evidence="2">The sequence shown here is derived from an EMBL/GenBank/DDBJ whole genome shotgun (WGS) entry which is preliminary data.</text>
</comment>
<dbReference type="Pfam" id="PF12802">
    <property type="entry name" value="MarR_2"/>
    <property type="match status" value="1"/>
</dbReference>
<dbReference type="PROSITE" id="PS50995">
    <property type="entry name" value="HTH_MARR_2"/>
    <property type="match status" value="1"/>
</dbReference>
<dbReference type="AlphaFoldDB" id="A0A852S379"/>
<reference evidence="2 3" key="1">
    <citation type="submission" date="2020-07" db="EMBL/GenBank/DDBJ databases">
        <title>Sequencing the genomes of 1000 actinobacteria strains.</title>
        <authorList>
            <person name="Klenk H.-P."/>
        </authorList>
    </citation>
    <scope>NUCLEOTIDE SEQUENCE [LARGE SCALE GENOMIC DNA]</scope>
    <source>
        <strain evidence="2 3">DSM 19082</strain>
    </source>
</reference>
<dbReference type="PANTHER" id="PTHR33164:SF43">
    <property type="entry name" value="HTH-TYPE TRANSCRIPTIONAL REPRESSOR YETL"/>
    <property type="match status" value="1"/>
</dbReference>
<evidence type="ECO:0000313" key="2">
    <source>
        <dbReference type="EMBL" id="NYD33232.1"/>
    </source>
</evidence>
<dbReference type="PANTHER" id="PTHR33164">
    <property type="entry name" value="TRANSCRIPTIONAL REGULATOR, MARR FAMILY"/>
    <property type="match status" value="1"/>
</dbReference>
<dbReference type="Gene3D" id="1.10.10.10">
    <property type="entry name" value="Winged helix-like DNA-binding domain superfamily/Winged helix DNA-binding domain"/>
    <property type="match status" value="1"/>
</dbReference>
<keyword evidence="2" id="KW-0238">DNA-binding</keyword>
<dbReference type="InterPro" id="IPR039422">
    <property type="entry name" value="MarR/SlyA-like"/>
</dbReference>
<organism evidence="2 3">
    <name type="scientific">Nocardioides kongjuensis</name>
    <dbReference type="NCBI Taxonomy" id="349522"/>
    <lineage>
        <taxon>Bacteria</taxon>
        <taxon>Bacillati</taxon>
        <taxon>Actinomycetota</taxon>
        <taxon>Actinomycetes</taxon>
        <taxon>Propionibacteriales</taxon>
        <taxon>Nocardioidaceae</taxon>
        <taxon>Nocardioides</taxon>
    </lineage>
</organism>
<proteinExistence type="predicted"/>
<dbReference type="InterPro" id="IPR036388">
    <property type="entry name" value="WH-like_DNA-bd_sf"/>
</dbReference>
<protein>
    <submittedName>
        <fullName evidence="2">DNA-binding MarR family transcriptional regulator</fullName>
    </submittedName>
</protein>
<evidence type="ECO:0000313" key="3">
    <source>
        <dbReference type="Proteomes" id="UP000582231"/>
    </source>
</evidence>
<name>A0A852S379_9ACTN</name>
<dbReference type="GO" id="GO:0003700">
    <property type="term" value="F:DNA-binding transcription factor activity"/>
    <property type="evidence" value="ECO:0007669"/>
    <property type="project" value="InterPro"/>
</dbReference>
<dbReference type="SUPFAM" id="SSF46785">
    <property type="entry name" value="Winged helix' DNA-binding domain"/>
    <property type="match status" value="1"/>
</dbReference>
<dbReference type="GO" id="GO:0006950">
    <property type="term" value="P:response to stress"/>
    <property type="evidence" value="ECO:0007669"/>
    <property type="project" value="TreeGrafter"/>
</dbReference>
<sequence length="146" mass="16168">MSNSRRRASPSLLYAVKQVELAVRAHLDDLLKPAGVTALQFTALTVLERRDDLTAAALARNSFVTTQSMADLVAALHRRGLVERFRDPDDGRRILIHLTDAGRALIDEQRPAVEALEKRMLDGLGASEVEVVRDALNRMRQNLEAG</sequence>
<gene>
    <name evidence="2" type="ORF">BJ958_004778</name>
</gene>
<dbReference type="RefSeq" id="WP_343052779.1">
    <property type="nucleotide sequence ID" value="NZ_BAABEF010000001.1"/>
</dbReference>
<feature type="domain" description="HTH marR-type" evidence="1">
    <location>
        <begin position="9"/>
        <end position="141"/>
    </location>
</feature>
<dbReference type="InterPro" id="IPR036390">
    <property type="entry name" value="WH_DNA-bd_sf"/>
</dbReference>
<evidence type="ECO:0000259" key="1">
    <source>
        <dbReference type="PROSITE" id="PS50995"/>
    </source>
</evidence>
<accession>A0A852S379</accession>
<dbReference type="Proteomes" id="UP000582231">
    <property type="component" value="Unassembled WGS sequence"/>
</dbReference>
<dbReference type="EMBL" id="JACCBF010000001">
    <property type="protein sequence ID" value="NYD33232.1"/>
    <property type="molecule type" value="Genomic_DNA"/>
</dbReference>
<keyword evidence="3" id="KW-1185">Reference proteome</keyword>
<dbReference type="SMART" id="SM00347">
    <property type="entry name" value="HTH_MARR"/>
    <property type="match status" value="1"/>
</dbReference>
<dbReference type="InterPro" id="IPR000835">
    <property type="entry name" value="HTH_MarR-typ"/>
</dbReference>